<dbReference type="PANTHER" id="PTHR33973:SF4">
    <property type="entry name" value="OS07G0153300 PROTEIN"/>
    <property type="match status" value="1"/>
</dbReference>
<dbReference type="EMBL" id="JAUHTC010000082">
    <property type="protein sequence ID" value="MDN4520729.1"/>
    <property type="molecule type" value="Genomic_DNA"/>
</dbReference>
<evidence type="ECO:0000313" key="2">
    <source>
        <dbReference type="EMBL" id="MDN4520729.1"/>
    </source>
</evidence>
<evidence type="ECO:0000313" key="3">
    <source>
        <dbReference type="Proteomes" id="UP001172687"/>
    </source>
</evidence>
<name>A0ABT8HJ04_MYCAO</name>
<organism evidence="2 3">
    <name type="scientific">Mycolicibacterium austroafricanum</name>
    <name type="common">Mycobacterium austroafricanum</name>
    <dbReference type="NCBI Taxonomy" id="39687"/>
    <lineage>
        <taxon>Bacteria</taxon>
        <taxon>Bacillati</taxon>
        <taxon>Actinomycetota</taxon>
        <taxon>Actinomycetes</taxon>
        <taxon>Mycobacteriales</taxon>
        <taxon>Mycobacteriaceae</taxon>
        <taxon>Mycolicibacterium</taxon>
    </lineage>
</organism>
<gene>
    <name evidence="2" type="ORF">QYF68_23355</name>
</gene>
<proteinExistence type="predicted"/>
<dbReference type="InterPro" id="IPR010775">
    <property type="entry name" value="DUF1365"/>
</dbReference>
<dbReference type="Pfam" id="PF07103">
    <property type="entry name" value="DUF1365"/>
    <property type="match status" value="1"/>
</dbReference>
<keyword evidence="3" id="KW-1185">Reference proteome</keyword>
<comment type="caution">
    <text evidence="2">The sequence shown here is derived from an EMBL/GenBank/DDBJ whole genome shotgun (WGS) entry which is preliminary data.</text>
</comment>
<protein>
    <submittedName>
        <fullName evidence="2">DUF1365 family protein</fullName>
    </submittedName>
</protein>
<sequence length="269" mass="30360">MRAAIYRTRITHLRRAPVHHYFEHRSYSWFVDLDALPRLPRWLRPFAGFEARDHLWEAPRDTLRGRVDAFLAGKGIDLGGGTVTALMQPRVLGHAFNPLTLYWCHDSNGVLRCIIAEAHNTHGDRHAYLLPPSTDPPVMVDKKLYASPFNGVDGHYLVRAPEPDERLDVTVSLHREQQPAFVVTLRGSRRPAGIRQVLAMQIVAPLAPLMNALSTRVQAALLWLRRVPVVPRGSDERRAPVETVTRLDAGRRCPAGPILTRDPQETRSP</sequence>
<dbReference type="Proteomes" id="UP001172687">
    <property type="component" value="Unassembled WGS sequence"/>
</dbReference>
<dbReference type="PANTHER" id="PTHR33973">
    <property type="entry name" value="OS07G0153300 PROTEIN"/>
    <property type="match status" value="1"/>
</dbReference>
<dbReference type="RefSeq" id="WP_208676985.1">
    <property type="nucleotide sequence ID" value="NZ_CP082189.1"/>
</dbReference>
<reference evidence="2" key="1">
    <citation type="submission" date="2023-07" db="EMBL/GenBank/DDBJ databases">
        <title>Degradation of tert-butanol by M. austroafricanum TBA100.</title>
        <authorList>
            <person name="Helbich S."/>
            <person name="Vainshtein Y."/>
        </authorList>
    </citation>
    <scope>NUCLEOTIDE SEQUENCE</scope>
    <source>
        <strain evidence="2">TBA100</strain>
    </source>
</reference>
<feature type="region of interest" description="Disordered" evidence="1">
    <location>
        <begin position="250"/>
        <end position="269"/>
    </location>
</feature>
<evidence type="ECO:0000256" key="1">
    <source>
        <dbReference type="SAM" id="MobiDB-lite"/>
    </source>
</evidence>
<accession>A0ABT8HJ04</accession>